<organism evidence="1 2">
    <name type="scientific">Paraburkholderia fungorum</name>
    <dbReference type="NCBI Taxonomy" id="134537"/>
    <lineage>
        <taxon>Bacteria</taxon>
        <taxon>Pseudomonadati</taxon>
        <taxon>Pseudomonadota</taxon>
        <taxon>Betaproteobacteria</taxon>
        <taxon>Burkholderiales</taxon>
        <taxon>Burkholderiaceae</taxon>
        <taxon>Paraburkholderia</taxon>
    </lineage>
</organism>
<protein>
    <submittedName>
        <fullName evidence="1">Uncharacterized protein</fullName>
    </submittedName>
</protein>
<name>A0AAW3V0A1_9BURK</name>
<comment type="caution">
    <text evidence="1">The sequence shown here is derived from an EMBL/GenBank/DDBJ whole genome shotgun (WGS) entry which is preliminary data.</text>
</comment>
<evidence type="ECO:0000313" key="1">
    <source>
        <dbReference type="EMBL" id="MBB6204349.1"/>
    </source>
</evidence>
<dbReference type="Proteomes" id="UP000518681">
    <property type="component" value="Unassembled WGS sequence"/>
</dbReference>
<proteinExistence type="predicted"/>
<sequence>MKIKVEVTADEMAEMGADTVAELEEALRHQLDNCTDDEGGAGVDWMVSYDIEIVPVEA</sequence>
<dbReference type="RefSeq" id="WP_183800763.1">
    <property type="nucleotide sequence ID" value="NZ_JACIII010000013.1"/>
</dbReference>
<dbReference type="EMBL" id="JACIIK010000009">
    <property type="protein sequence ID" value="MBB6204349.1"/>
    <property type="molecule type" value="Genomic_DNA"/>
</dbReference>
<accession>A0AAW3V0A1</accession>
<reference evidence="1 2" key="1">
    <citation type="submission" date="2020-08" db="EMBL/GenBank/DDBJ databases">
        <title>Genomic Encyclopedia of Type Strains, Phase IV (KMG-V): Genome sequencing to study the core and pangenomes of soil and plant-associated prokaryotes.</title>
        <authorList>
            <person name="Whitman W."/>
        </authorList>
    </citation>
    <scope>NUCLEOTIDE SEQUENCE [LARGE SCALE GENOMIC DNA]</scope>
    <source>
        <strain evidence="1 2">SEMIA 4013</strain>
    </source>
</reference>
<dbReference type="AlphaFoldDB" id="A0AAW3V0A1"/>
<evidence type="ECO:0000313" key="2">
    <source>
        <dbReference type="Proteomes" id="UP000518681"/>
    </source>
</evidence>
<gene>
    <name evidence="1" type="ORF">GGD69_005243</name>
</gene>